<evidence type="ECO:0000313" key="3">
    <source>
        <dbReference type="Proteomes" id="UP000645462"/>
    </source>
</evidence>
<dbReference type="EMBL" id="BMFC01000004">
    <property type="protein sequence ID" value="GGC03181.1"/>
    <property type="molecule type" value="Genomic_DNA"/>
</dbReference>
<keyword evidence="1" id="KW-1133">Transmembrane helix</keyword>
<keyword evidence="1" id="KW-0472">Membrane</keyword>
<dbReference type="NCBIfam" id="NF033773">
    <property type="entry name" value="tellur_TrgA"/>
    <property type="match status" value="1"/>
</dbReference>
<accession>A0ABQ1KLT7</accession>
<gene>
    <name evidence="2" type="primary">trgA</name>
    <name evidence="2" type="ORF">GCM10011363_19690</name>
</gene>
<dbReference type="Proteomes" id="UP000645462">
    <property type="component" value="Unassembled WGS sequence"/>
</dbReference>
<comment type="caution">
    <text evidence="2">The sequence shown here is derived from an EMBL/GenBank/DDBJ whole genome shotgun (WGS) entry which is preliminary data.</text>
</comment>
<proteinExistence type="predicted"/>
<reference evidence="3" key="1">
    <citation type="journal article" date="2019" name="Int. J. Syst. Evol. Microbiol.">
        <title>The Global Catalogue of Microorganisms (GCM) 10K type strain sequencing project: providing services to taxonomists for standard genome sequencing and annotation.</title>
        <authorList>
            <consortium name="The Broad Institute Genomics Platform"/>
            <consortium name="The Broad Institute Genome Sequencing Center for Infectious Disease"/>
            <person name="Wu L."/>
            <person name="Ma J."/>
        </authorList>
    </citation>
    <scope>NUCLEOTIDE SEQUENCE [LARGE SCALE GENOMIC DNA]</scope>
    <source>
        <strain evidence="3">CGMCC 1.12478</strain>
    </source>
</reference>
<keyword evidence="3" id="KW-1185">Reference proteome</keyword>
<dbReference type="RefSeq" id="WP_188481876.1">
    <property type="nucleotide sequence ID" value="NZ_BMFC01000004.1"/>
</dbReference>
<dbReference type="InterPro" id="IPR047784">
    <property type="entry name" value="TrgA"/>
</dbReference>
<organism evidence="2 3">
    <name type="scientific">Marivita lacus</name>
    <dbReference type="NCBI Taxonomy" id="1323742"/>
    <lineage>
        <taxon>Bacteria</taxon>
        <taxon>Pseudomonadati</taxon>
        <taxon>Pseudomonadota</taxon>
        <taxon>Alphaproteobacteria</taxon>
        <taxon>Rhodobacterales</taxon>
        <taxon>Roseobacteraceae</taxon>
        <taxon>Marivita</taxon>
    </lineage>
</organism>
<evidence type="ECO:0000313" key="2">
    <source>
        <dbReference type="EMBL" id="GGC03181.1"/>
    </source>
</evidence>
<name>A0ABQ1KLT7_9RHOB</name>
<sequence length="146" mass="15762">MPTAAKAIAALCLAALGYLASELVKTLLPVSTYFGNFSIYNAIIGACVGWIVVGTRAGRGTRDAIANGLTGVAALIFWCVFVHASLEMFDQSMKRRFDGPVEAFSAIFEIGIEYGALLMNPMMISTFLVGALLTGYFSEYAARRWK</sequence>
<protein>
    <submittedName>
        <fullName evidence="2">Tellurium resistance protein</fullName>
    </submittedName>
</protein>
<keyword evidence="1" id="KW-0812">Transmembrane</keyword>
<feature type="transmembrane region" description="Helical" evidence="1">
    <location>
        <begin position="65"/>
        <end position="86"/>
    </location>
</feature>
<evidence type="ECO:0000256" key="1">
    <source>
        <dbReference type="SAM" id="Phobius"/>
    </source>
</evidence>
<feature type="transmembrane region" description="Helical" evidence="1">
    <location>
        <begin position="37"/>
        <end position="53"/>
    </location>
</feature>
<feature type="transmembrane region" description="Helical" evidence="1">
    <location>
        <begin position="122"/>
        <end position="142"/>
    </location>
</feature>